<dbReference type="Proteomes" id="UP000887568">
    <property type="component" value="Unplaced"/>
</dbReference>
<feature type="compositionally biased region" description="Basic and acidic residues" evidence="1">
    <location>
        <begin position="66"/>
        <end position="78"/>
    </location>
</feature>
<dbReference type="RefSeq" id="XP_038072829.1">
    <property type="nucleotide sequence ID" value="XM_038216901.1"/>
</dbReference>
<evidence type="ECO:0000313" key="3">
    <source>
        <dbReference type="Proteomes" id="UP000887568"/>
    </source>
</evidence>
<evidence type="ECO:0000313" key="2">
    <source>
        <dbReference type="EnsemblMetazoa" id="XP_038072829.1"/>
    </source>
</evidence>
<accession>A0A914BA09</accession>
<dbReference type="AlphaFoldDB" id="A0A914BA09"/>
<name>A0A914BA09_PATMI</name>
<dbReference type="EnsemblMetazoa" id="XM_038216902.1">
    <property type="protein sequence ID" value="XP_038072830.1"/>
    <property type="gene ID" value="LOC119741186"/>
</dbReference>
<dbReference type="OrthoDB" id="10023351at2759"/>
<dbReference type="RefSeq" id="XP_038072830.1">
    <property type="nucleotide sequence ID" value="XM_038216902.1"/>
</dbReference>
<reference evidence="2" key="1">
    <citation type="submission" date="2022-11" db="UniProtKB">
        <authorList>
            <consortium name="EnsemblMetazoa"/>
        </authorList>
    </citation>
    <scope>IDENTIFICATION</scope>
</reference>
<dbReference type="EnsemblMetazoa" id="XM_038216900.1">
    <property type="protein sequence ID" value="XP_038072828.1"/>
    <property type="gene ID" value="LOC119741186"/>
</dbReference>
<sequence length="107" mass="12964">MAALHWEAQRKQGVVDKRSKFEQERQEQLKLLQEQNQKELQERQARQGSSYEKQLKKLISQSGRCPRGEYHQNRDVERRQEFYESTKGDHSAKIQLRYNDINFAQQW</sequence>
<keyword evidence="3" id="KW-1185">Reference proteome</keyword>
<feature type="region of interest" description="Disordered" evidence="1">
    <location>
        <begin position="58"/>
        <end position="78"/>
    </location>
</feature>
<dbReference type="GeneID" id="119741186"/>
<organism evidence="2 3">
    <name type="scientific">Patiria miniata</name>
    <name type="common">Bat star</name>
    <name type="synonym">Asterina miniata</name>
    <dbReference type="NCBI Taxonomy" id="46514"/>
    <lineage>
        <taxon>Eukaryota</taxon>
        <taxon>Metazoa</taxon>
        <taxon>Echinodermata</taxon>
        <taxon>Eleutherozoa</taxon>
        <taxon>Asterozoa</taxon>
        <taxon>Asteroidea</taxon>
        <taxon>Valvatacea</taxon>
        <taxon>Valvatida</taxon>
        <taxon>Asterinidae</taxon>
        <taxon>Patiria</taxon>
    </lineage>
</organism>
<dbReference type="EnsemblMetazoa" id="XM_038216901.1">
    <property type="protein sequence ID" value="XP_038072829.1"/>
    <property type="gene ID" value="LOC119741186"/>
</dbReference>
<dbReference type="RefSeq" id="XP_038072828.1">
    <property type="nucleotide sequence ID" value="XM_038216900.1"/>
</dbReference>
<dbReference type="OMA" id="NDIDCAQ"/>
<protein>
    <submittedName>
        <fullName evidence="2">Uncharacterized protein</fullName>
    </submittedName>
</protein>
<proteinExistence type="predicted"/>
<evidence type="ECO:0000256" key="1">
    <source>
        <dbReference type="SAM" id="MobiDB-lite"/>
    </source>
</evidence>